<dbReference type="GO" id="GO:0005507">
    <property type="term" value="F:copper ion binding"/>
    <property type="evidence" value="ECO:0007669"/>
    <property type="project" value="InterPro"/>
</dbReference>
<protein>
    <recommendedName>
        <fullName evidence="2">Superoxide dismutase copper/zinc binding domain-containing protein</fullName>
    </recommendedName>
</protein>
<dbReference type="KEGG" id="clu:CLUG_00792"/>
<evidence type="ECO:0000256" key="1">
    <source>
        <dbReference type="SAM" id="MobiDB-lite"/>
    </source>
</evidence>
<feature type="compositionally biased region" description="Basic and acidic residues" evidence="1">
    <location>
        <begin position="359"/>
        <end position="369"/>
    </location>
</feature>
<dbReference type="InParanoid" id="C4XXW9"/>
<proteinExistence type="predicted"/>
<dbReference type="SUPFAM" id="SSF49329">
    <property type="entry name" value="Cu,Zn superoxide dismutase-like"/>
    <property type="match status" value="1"/>
</dbReference>
<feature type="domain" description="Superoxide dismutase copper/zinc binding" evidence="2">
    <location>
        <begin position="75"/>
        <end position="189"/>
    </location>
</feature>
<dbReference type="VEuPathDB" id="FungiDB:CLUG_00792"/>
<feature type="compositionally biased region" description="Low complexity" evidence="1">
    <location>
        <begin position="273"/>
        <end position="307"/>
    </location>
</feature>
<dbReference type="AlphaFoldDB" id="C4XXW9"/>
<feature type="compositionally biased region" description="Polar residues" evidence="1">
    <location>
        <begin position="464"/>
        <end position="473"/>
    </location>
</feature>
<feature type="compositionally biased region" description="Basic and acidic residues" evidence="1">
    <location>
        <begin position="254"/>
        <end position="272"/>
    </location>
</feature>
<dbReference type="GeneID" id="8500221"/>
<evidence type="ECO:0000313" key="3">
    <source>
        <dbReference type="EMBL" id="EEQ36669.1"/>
    </source>
</evidence>
<dbReference type="InterPro" id="IPR001424">
    <property type="entry name" value="SOD_Cu_Zn_dom"/>
</dbReference>
<feature type="region of interest" description="Disordered" evidence="1">
    <location>
        <begin position="221"/>
        <end position="307"/>
    </location>
</feature>
<name>C4XXW9_CLAL4</name>
<feature type="compositionally biased region" description="Basic and acidic residues" evidence="1">
    <location>
        <begin position="221"/>
        <end position="241"/>
    </location>
</feature>
<gene>
    <name evidence="3" type="ORF">CLUG_00792</name>
</gene>
<feature type="region of interest" description="Disordered" evidence="1">
    <location>
        <begin position="344"/>
        <end position="427"/>
    </location>
</feature>
<dbReference type="OrthoDB" id="159229at2759"/>
<dbReference type="GO" id="GO:0006801">
    <property type="term" value="P:superoxide metabolic process"/>
    <property type="evidence" value="ECO:0007669"/>
    <property type="project" value="InterPro"/>
</dbReference>
<dbReference type="InterPro" id="IPR024134">
    <property type="entry name" value="SOD_Cu/Zn_/chaperone"/>
</dbReference>
<accession>C4XXW9</accession>
<dbReference type="PANTHER" id="PTHR10003">
    <property type="entry name" value="SUPEROXIDE DISMUTASE CU-ZN -RELATED"/>
    <property type="match status" value="1"/>
</dbReference>
<dbReference type="Pfam" id="PF00080">
    <property type="entry name" value="Sod_Cu"/>
    <property type="match status" value="1"/>
</dbReference>
<sequence length="564" mass="61096">MRILFDHVPSQLSVRQAFLHPNFITSFPMRVSSLVAIVLAIAPISALPSVPTTENPTGVFAVAEFPHSGPNAETKGYVIMTSTNGVSANVHVDLVDLPQEGGPFTYHIHEFAVGSDNTCDTTGPVFNPYSSSDECPEEDQNECAVGNLAGKHGALEGTCFETDFVDPFLSLNPTSRNYVVGRALVIHYADGSPLACATISVAGEDQLARIRKYTIEKINREDEEEARSSDSTGEKNSEPEPSKTNIEKFQSVKKTNEPKTTESTKAKLEIKTETTTQTTTETTTETTIESAKTETITETNTETATETTTEVQVSETKMVVTEKVTKTEKVTETETASIIESKTNSASTMTIHTTSSTKEVVESTTEKQTEIVTKPTEKASFQEPKTWPQSSEVEQFPETGAESTSTLVYPTKWEEQKQKPTPDITSHFKAAPTSEKIASSVLETVSKPRKEENNPALAEPTPEKVTSTEISTVASPKSKTTEPKSKEALETAHSKNSHFHNVSENVNSTWSQTWGNGSYNSPHQAPGSGGNALGASIAVAVGAMFGYFVLNGPLSYWRVCSPCV</sequence>
<dbReference type="Gene3D" id="2.60.40.200">
    <property type="entry name" value="Superoxide dismutase, copper/zinc binding domain"/>
    <property type="match status" value="1"/>
</dbReference>
<dbReference type="EMBL" id="CH408076">
    <property type="protein sequence ID" value="EEQ36669.1"/>
    <property type="molecule type" value="Genomic_DNA"/>
</dbReference>
<organism evidence="3 4">
    <name type="scientific">Clavispora lusitaniae (strain ATCC 42720)</name>
    <name type="common">Yeast</name>
    <name type="synonym">Candida lusitaniae</name>
    <dbReference type="NCBI Taxonomy" id="306902"/>
    <lineage>
        <taxon>Eukaryota</taxon>
        <taxon>Fungi</taxon>
        <taxon>Dikarya</taxon>
        <taxon>Ascomycota</taxon>
        <taxon>Saccharomycotina</taxon>
        <taxon>Pichiomycetes</taxon>
        <taxon>Metschnikowiaceae</taxon>
        <taxon>Clavispora</taxon>
    </lineage>
</organism>
<dbReference type="HOGENOM" id="CLU_483109_0_0_1"/>
<dbReference type="Proteomes" id="UP000007703">
    <property type="component" value="Unassembled WGS sequence"/>
</dbReference>
<feature type="compositionally biased region" description="Basic and acidic residues" evidence="1">
    <location>
        <begin position="479"/>
        <end position="493"/>
    </location>
</feature>
<reference evidence="3 4" key="1">
    <citation type="journal article" date="2009" name="Nature">
        <title>Evolution of pathogenicity and sexual reproduction in eight Candida genomes.</title>
        <authorList>
            <person name="Butler G."/>
            <person name="Rasmussen M.D."/>
            <person name="Lin M.F."/>
            <person name="Santos M.A."/>
            <person name="Sakthikumar S."/>
            <person name="Munro C.A."/>
            <person name="Rheinbay E."/>
            <person name="Grabherr M."/>
            <person name="Forche A."/>
            <person name="Reedy J.L."/>
            <person name="Agrafioti I."/>
            <person name="Arnaud M.B."/>
            <person name="Bates S."/>
            <person name="Brown A.J."/>
            <person name="Brunke S."/>
            <person name="Costanzo M.C."/>
            <person name="Fitzpatrick D.A."/>
            <person name="de Groot P.W."/>
            <person name="Harris D."/>
            <person name="Hoyer L.L."/>
            <person name="Hube B."/>
            <person name="Klis F.M."/>
            <person name="Kodira C."/>
            <person name="Lennard N."/>
            <person name="Logue M.E."/>
            <person name="Martin R."/>
            <person name="Neiman A.M."/>
            <person name="Nikolaou E."/>
            <person name="Quail M.A."/>
            <person name="Quinn J."/>
            <person name="Santos M.C."/>
            <person name="Schmitzberger F.F."/>
            <person name="Sherlock G."/>
            <person name="Shah P."/>
            <person name="Silverstein K.A."/>
            <person name="Skrzypek M.S."/>
            <person name="Soll D."/>
            <person name="Staggs R."/>
            <person name="Stansfield I."/>
            <person name="Stumpf M.P."/>
            <person name="Sudbery P.E."/>
            <person name="Srikantha T."/>
            <person name="Zeng Q."/>
            <person name="Berman J."/>
            <person name="Berriman M."/>
            <person name="Heitman J."/>
            <person name="Gow N.A."/>
            <person name="Lorenz M.C."/>
            <person name="Birren B.W."/>
            <person name="Kellis M."/>
            <person name="Cuomo C.A."/>
        </authorList>
    </citation>
    <scope>NUCLEOTIDE SEQUENCE [LARGE SCALE GENOMIC DNA]</scope>
    <source>
        <strain evidence="3 4">ATCC 42720</strain>
    </source>
</reference>
<dbReference type="STRING" id="306902.C4XXW9"/>
<dbReference type="InterPro" id="IPR036423">
    <property type="entry name" value="SOD-like_Cu/Zn_dom_sf"/>
</dbReference>
<feature type="region of interest" description="Disordered" evidence="1">
    <location>
        <begin position="444"/>
        <end position="493"/>
    </location>
</feature>
<evidence type="ECO:0000313" key="4">
    <source>
        <dbReference type="Proteomes" id="UP000007703"/>
    </source>
</evidence>
<evidence type="ECO:0000259" key="2">
    <source>
        <dbReference type="Pfam" id="PF00080"/>
    </source>
</evidence>